<dbReference type="CDD" id="cd06259">
    <property type="entry name" value="YdcF-like"/>
    <property type="match status" value="1"/>
</dbReference>
<dbReference type="EMBL" id="JAUEDK010000029">
    <property type="protein sequence ID" value="MDN0076270.1"/>
    <property type="molecule type" value="Genomic_DNA"/>
</dbReference>
<gene>
    <name evidence="2" type="ORF">QU481_15390</name>
</gene>
<dbReference type="Proteomes" id="UP001168540">
    <property type="component" value="Unassembled WGS sequence"/>
</dbReference>
<dbReference type="InterPro" id="IPR051599">
    <property type="entry name" value="Cell_Envelope_Assoc"/>
</dbReference>
<dbReference type="InterPro" id="IPR014729">
    <property type="entry name" value="Rossmann-like_a/b/a_fold"/>
</dbReference>
<comment type="caution">
    <text evidence="2">The sequence shown here is derived from an EMBL/GenBank/DDBJ whole genome shotgun (WGS) entry which is preliminary data.</text>
</comment>
<evidence type="ECO:0000259" key="1">
    <source>
        <dbReference type="Pfam" id="PF02698"/>
    </source>
</evidence>
<proteinExistence type="predicted"/>
<evidence type="ECO:0000313" key="2">
    <source>
        <dbReference type="EMBL" id="MDN0076270.1"/>
    </source>
</evidence>
<keyword evidence="3" id="KW-1185">Reference proteome</keyword>
<feature type="domain" description="DUF218" evidence="1">
    <location>
        <begin position="33"/>
        <end position="193"/>
    </location>
</feature>
<dbReference type="Gene3D" id="3.40.50.620">
    <property type="entry name" value="HUPs"/>
    <property type="match status" value="1"/>
</dbReference>
<organism evidence="2 3">
    <name type="scientific">Crenobacter oryzisoli</name>
    <dbReference type="NCBI Taxonomy" id="3056844"/>
    <lineage>
        <taxon>Bacteria</taxon>
        <taxon>Pseudomonadati</taxon>
        <taxon>Pseudomonadota</taxon>
        <taxon>Betaproteobacteria</taxon>
        <taxon>Neisseriales</taxon>
        <taxon>Neisseriaceae</taxon>
        <taxon>Crenobacter</taxon>
    </lineage>
</organism>
<dbReference type="RefSeq" id="WP_289830947.1">
    <property type="nucleotide sequence ID" value="NZ_JAUEDK010000029.1"/>
</dbReference>
<dbReference type="InterPro" id="IPR003848">
    <property type="entry name" value="DUF218"/>
</dbReference>
<reference evidence="2" key="1">
    <citation type="submission" date="2023-06" db="EMBL/GenBank/DDBJ databases">
        <authorList>
            <person name="Zhang S."/>
        </authorList>
    </citation>
    <scope>NUCLEOTIDE SEQUENCE</scope>
    <source>
        <strain evidence="2">SG2303</strain>
    </source>
</reference>
<sequence length="202" mass="21870">MIYLFTTPAVSLWLNGLLERYPPLPVAKLADVDAIVVLGGGKKVAPEYGDDEPVADTLIRLRYAAHLARVSGKPVLVSGGAPNGGTPEGRVMAESLHSDFGIRPRWIEEGADTTADNARLSAELLRRDGVRRIALVSQSWHLARAVPAFAAQGLAVTPAPTGYVRYEISGARLWVPQGRAMQECHSALRELIGIGYYALRHH</sequence>
<evidence type="ECO:0000313" key="3">
    <source>
        <dbReference type="Proteomes" id="UP001168540"/>
    </source>
</evidence>
<name>A0ABT7XR95_9NEIS</name>
<protein>
    <submittedName>
        <fullName evidence="2">YdcF family protein</fullName>
    </submittedName>
</protein>
<accession>A0ABT7XR95</accession>
<dbReference type="Pfam" id="PF02698">
    <property type="entry name" value="DUF218"/>
    <property type="match status" value="1"/>
</dbReference>
<dbReference type="PANTHER" id="PTHR30336">
    <property type="entry name" value="INNER MEMBRANE PROTEIN, PROBABLE PERMEASE"/>
    <property type="match status" value="1"/>
</dbReference>
<dbReference type="PANTHER" id="PTHR30336:SF4">
    <property type="entry name" value="ENVELOPE BIOGENESIS FACTOR ELYC"/>
    <property type="match status" value="1"/>
</dbReference>